<dbReference type="InterPro" id="IPR013559">
    <property type="entry name" value="YheO"/>
</dbReference>
<name>A0AAE3AG67_9FIRM</name>
<evidence type="ECO:0000259" key="1">
    <source>
        <dbReference type="Pfam" id="PF08348"/>
    </source>
</evidence>
<keyword evidence="4" id="KW-1185">Reference proteome</keyword>
<dbReference type="InterPro" id="IPR039446">
    <property type="entry name" value="DauR-like"/>
</dbReference>
<protein>
    <submittedName>
        <fullName evidence="3">PAS domain-containing protein</fullName>
    </submittedName>
</protein>
<evidence type="ECO:0000313" key="3">
    <source>
        <dbReference type="EMBL" id="MCC2130799.1"/>
    </source>
</evidence>
<reference evidence="3" key="1">
    <citation type="submission" date="2021-10" db="EMBL/GenBank/DDBJ databases">
        <title>Anaerobic single-cell dispensing facilitates the cultivation of human gut bacteria.</title>
        <authorList>
            <person name="Afrizal A."/>
        </authorList>
    </citation>
    <scope>NUCLEOTIDE SEQUENCE</scope>
    <source>
        <strain evidence="3">CLA-AA-H272</strain>
    </source>
</reference>
<feature type="domain" description="Transcriptional regulator DauR-like HTH" evidence="2">
    <location>
        <begin position="165"/>
        <end position="224"/>
    </location>
</feature>
<evidence type="ECO:0000259" key="2">
    <source>
        <dbReference type="Pfam" id="PF13309"/>
    </source>
</evidence>
<dbReference type="PANTHER" id="PTHR35568:SF1">
    <property type="entry name" value="TRANSCRIPTIONAL REGULATOR DAUR"/>
    <property type="match status" value="1"/>
</dbReference>
<dbReference type="Pfam" id="PF13309">
    <property type="entry name" value="HTH_22"/>
    <property type="match status" value="1"/>
</dbReference>
<comment type="caution">
    <text evidence="3">The sequence shown here is derived from an EMBL/GenBank/DDBJ whole genome shotgun (WGS) entry which is preliminary data.</text>
</comment>
<feature type="domain" description="YheO-like" evidence="1">
    <location>
        <begin position="8"/>
        <end position="117"/>
    </location>
</feature>
<accession>A0AAE3AG67</accession>
<evidence type="ECO:0000313" key="4">
    <source>
        <dbReference type="Proteomes" id="UP001199319"/>
    </source>
</evidence>
<dbReference type="PANTHER" id="PTHR35568">
    <property type="entry name" value="TRANSCRIPTIONAL REGULATOR DAUR"/>
    <property type="match status" value="1"/>
</dbReference>
<organism evidence="3 4">
    <name type="scientific">Brotocaccenecus cirricatena</name>
    <dbReference type="NCBI Taxonomy" id="3064195"/>
    <lineage>
        <taxon>Bacteria</taxon>
        <taxon>Bacillati</taxon>
        <taxon>Bacillota</taxon>
        <taxon>Clostridia</taxon>
        <taxon>Eubacteriales</taxon>
        <taxon>Oscillospiraceae</taxon>
        <taxon>Brotocaccenecus</taxon>
    </lineage>
</organism>
<dbReference type="AlphaFoldDB" id="A0AAE3AG67"/>
<dbReference type="EMBL" id="JAJEPW010000071">
    <property type="protein sequence ID" value="MCC2130799.1"/>
    <property type="molecule type" value="Genomic_DNA"/>
</dbReference>
<dbReference type="Pfam" id="PF08348">
    <property type="entry name" value="PAS_6"/>
    <property type="match status" value="1"/>
</dbReference>
<sequence length="231" mass="25698">MDREMRRQYTVLVDFLGHILGPDYEVALHELKDDSNEIIAIANGELTGRHLGSPLSNKMLEYLTSHLYETQDYVLRFESTAITGKKMCSNSLFIKGPHNELAGLLCINFDSSRYQELSARVMDLCSNMLTPGVQSGTRLIVEDDTDPTAEPPEKTYPTSIAGATASIVSEVVSSYPVPVERLTQDEKMEIMAALNRKGVFLLKGSVSYVAKELHSSEASIYRYLGKLNNRA</sequence>
<dbReference type="Proteomes" id="UP001199319">
    <property type="component" value="Unassembled WGS sequence"/>
</dbReference>
<dbReference type="InterPro" id="IPR039445">
    <property type="entry name" value="DauR-like_HTH"/>
</dbReference>
<gene>
    <name evidence="3" type="ORF">LKD37_15020</name>
</gene>
<proteinExistence type="predicted"/>
<dbReference type="RefSeq" id="WP_302929929.1">
    <property type="nucleotide sequence ID" value="NZ_JAJEPW010000071.1"/>
</dbReference>